<comment type="subunit">
    <text evidence="7">Fourteen ClpP subunits assemble into 2 heptameric rings which stack back to back to give a disk-like structure with a central cavity, resembling the structure of eukaryotic proteasomes.</text>
</comment>
<dbReference type="InterPro" id="IPR033135">
    <property type="entry name" value="ClpP_His_AS"/>
</dbReference>
<dbReference type="RefSeq" id="WP_046837224.1">
    <property type="nucleotide sequence ID" value="NZ_CP118976.1"/>
</dbReference>
<evidence type="ECO:0000313" key="14">
    <source>
        <dbReference type="Proteomes" id="UP000240859"/>
    </source>
</evidence>
<evidence type="ECO:0000313" key="13">
    <source>
        <dbReference type="EMBL" id="PTI68802.1"/>
    </source>
</evidence>
<protein>
    <recommendedName>
        <fullName evidence="7 12">ATP-dependent Clp protease proteolytic subunit</fullName>
        <ecNumber evidence="7 10">3.4.21.92</ecNumber>
    </recommendedName>
    <alternativeName>
        <fullName evidence="7">Endopeptidase Clp</fullName>
    </alternativeName>
</protein>
<dbReference type="NCBIfam" id="NF001368">
    <property type="entry name" value="PRK00277.1"/>
    <property type="match status" value="1"/>
</dbReference>
<comment type="subcellular location">
    <subcellularLocation>
        <location evidence="7">Cytoplasm</location>
    </subcellularLocation>
</comment>
<evidence type="ECO:0000256" key="6">
    <source>
        <dbReference type="ARBA" id="ARBA00034021"/>
    </source>
</evidence>
<keyword evidence="14" id="KW-1185">Reference proteome</keyword>
<dbReference type="InterPro" id="IPR018215">
    <property type="entry name" value="ClpP_Ser_AS"/>
</dbReference>
<name>A0ABX5IN50_9STAP</name>
<dbReference type="PROSITE" id="PS00382">
    <property type="entry name" value="CLP_PROTEASE_HIS"/>
    <property type="match status" value="1"/>
</dbReference>
<dbReference type="EC" id="3.4.21.92" evidence="7 10"/>
<dbReference type="Proteomes" id="UP000240859">
    <property type="component" value="Unassembled WGS sequence"/>
</dbReference>
<gene>
    <name evidence="7 13" type="primary">clpP</name>
    <name evidence="13" type="ORF">BU057_07480</name>
</gene>
<dbReference type="EMBL" id="PZFR01000037">
    <property type="protein sequence ID" value="PTI68802.1"/>
    <property type="molecule type" value="Genomic_DNA"/>
</dbReference>
<dbReference type="PROSITE" id="PS00381">
    <property type="entry name" value="CLP_PROTEASE_SER"/>
    <property type="match status" value="1"/>
</dbReference>
<dbReference type="PRINTS" id="PR00127">
    <property type="entry name" value="CLPPROTEASEP"/>
</dbReference>
<dbReference type="Gene3D" id="3.90.226.10">
    <property type="entry name" value="2-enoyl-CoA Hydratase, Chain A, domain 1"/>
    <property type="match status" value="1"/>
</dbReference>
<dbReference type="InterPro" id="IPR029045">
    <property type="entry name" value="ClpP/crotonase-like_dom_sf"/>
</dbReference>
<dbReference type="InterPro" id="IPR001907">
    <property type="entry name" value="ClpP"/>
</dbReference>
<keyword evidence="2 7" id="KW-0963">Cytoplasm</keyword>
<dbReference type="InterPro" id="IPR023562">
    <property type="entry name" value="ClpP/TepA"/>
</dbReference>
<keyword evidence="3 7" id="KW-0645">Protease</keyword>
<evidence type="ECO:0000256" key="4">
    <source>
        <dbReference type="ARBA" id="ARBA00022801"/>
    </source>
</evidence>
<dbReference type="CDD" id="cd07017">
    <property type="entry name" value="S14_ClpP_2"/>
    <property type="match status" value="1"/>
</dbReference>
<evidence type="ECO:0000256" key="2">
    <source>
        <dbReference type="ARBA" id="ARBA00022490"/>
    </source>
</evidence>
<evidence type="ECO:0000256" key="8">
    <source>
        <dbReference type="PROSITE-ProRule" id="PRU10085"/>
    </source>
</evidence>
<comment type="catalytic activity">
    <reaction evidence="6 7 9">
        <text>Hydrolysis of proteins to small peptides in the presence of ATP and magnesium. alpha-casein is the usual test substrate. In the absence of ATP, only oligopeptides shorter than five residues are hydrolyzed (such as succinyl-Leu-Tyr-|-NHMec, and Leu-Tyr-Leu-|-Tyr-Trp, in which cleavage of the -Tyr-|-Leu- and -Tyr-|-Trp bonds also occurs).</text>
        <dbReference type="EC" id="3.4.21.92"/>
    </reaction>
</comment>
<comment type="function">
    <text evidence="7 11">Cleaves peptides in various proteins in a process that requires ATP hydrolysis. Has a chymotrypsin-like activity. Plays a major role in the degradation of misfolded proteins.</text>
</comment>
<proteinExistence type="inferred from homology"/>
<keyword evidence="4 7" id="KW-0378">Hydrolase</keyword>
<evidence type="ECO:0000256" key="7">
    <source>
        <dbReference type="HAMAP-Rule" id="MF_00444"/>
    </source>
</evidence>
<evidence type="ECO:0000256" key="1">
    <source>
        <dbReference type="ARBA" id="ARBA00007039"/>
    </source>
</evidence>
<dbReference type="Pfam" id="PF00574">
    <property type="entry name" value="CLP_protease"/>
    <property type="match status" value="1"/>
</dbReference>
<keyword evidence="5 7" id="KW-0720">Serine protease</keyword>
<dbReference type="NCBIfam" id="NF009205">
    <property type="entry name" value="PRK12553.1"/>
    <property type="match status" value="1"/>
</dbReference>
<accession>A0ABX5IN50</accession>
<evidence type="ECO:0000256" key="3">
    <source>
        <dbReference type="ARBA" id="ARBA00022670"/>
    </source>
</evidence>
<reference evidence="13 14" key="1">
    <citation type="journal article" date="2016" name="Front. Microbiol.">
        <title>Comprehensive Phylogenetic Analysis of Bovine Non-aureus Staphylococci Species Based on Whole-Genome Sequencing.</title>
        <authorList>
            <person name="Naushad S."/>
            <person name="Barkema H.W."/>
            <person name="Luby C."/>
            <person name="Condas L.A."/>
            <person name="Nobrega D.B."/>
            <person name="Carson D.A."/>
            <person name="De Buck J."/>
        </authorList>
    </citation>
    <scope>NUCLEOTIDE SEQUENCE [LARGE SCALE GENOMIC DNA]</scope>
    <source>
        <strain evidence="13 14">SNUC 1084</strain>
    </source>
</reference>
<comment type="similarity">
    <text evidence="1 7 12">Belongs to the peptidase S14 family.</text>
</comment>
<sequence>MNLIPTVIETTNRGERAYDIYSRLLKDRIIMLGSQIDDNVANSIVSQLLFLQAQDAEKDIYLYINSPGGSVTAGFAIYDTIQHIKPDVQTICIGMAASMGSFLLAAGAKGKRFALPNAEVMIHQPLGGAQGQATEIEIAANHILKTRSKLNQILADRTGQSIEKIEKDTDRDNFLSAEEAKTYGLVDQVMVPES</sequence>
<dbReference type="PANTHER" id="PTHR10381:SF70">
    <property type="entry name" value="ATP-DEPENDENT CLP PROTEASE PROTEOLYTIC SUBUNIT"/>
    <property type="match status" value="1"/>
</dbReference>
<dbReference type="HAMAP" id="MF_00444">
    <property type="entry name" value="ClpP"/>
    <property type="match status" value="1"/>
</dbReference>
<feature type="active site" evidence="8">
    <location>
        <position position="98"/>
    </location>
</feature>
<dbReference type="NCBIfam" id="TIGR00493">
    <property type="entry name" value="clpP"/>
    <property type="match status" value="1"/>
</dbReference>
<feature type="active site" description="Nucleophile" evidence="7">
    <location>
        <position position="98"/>
    </location>
</feature>
<comment type="caution">
    <text evidence="13">The sequence shown here is derived from an EMBL/GenBank/DDBJ whole genome shotgun (WGS) entry which is preliminary data.</text>
</comment>
<evidence type="ECO:0000256" key="9">
    <source>
        <dbReference type="PROSITE-ProRule" id="PRU10086"/>
    </source>
</evidence>
<dbReference type="SUPFAM" id="SSF52096">
    <property type="entry name" value="ClpP/crotonase"/>
    <property type="match status" value="1"/>
</dbReference>
<evidence type="ECO:0000256" key="10">
    <source>
        <dbReference type="RuleBase" id="RU000549"/>
    </source>
</evidence>
<dbReference type="PANTHER" id="PTHR10381">
    <property type="entry name" value="ATP-DEPENDENT CLP PROTEASE PROTEOLYTIC SUBUNIT"/>
    <property type="match status" value="1"/>
</dbReference>
<dbReference type="GeneID" id="93721168"/>
<feature type="active site" evidence="7 9">
    <location>
        <position position="123"/>
    </location>
</feature>
<organism evidence="13 14">
    <name type="scientific">Staphylococcus succinus</name>
    <dbReference type="NCBI Taxonomy" id="61015"/>
    <lineage>
        <taxon>Bacteria</taxon>
        <taxon>Bacillati</taxon>
        <taxon>Bacillota</taxon>
        <taxon>Bacilli</taxon>
        <taxon>Bacillales</taxon>
        <taxon>Staphylococcaceae</taxon>
        <taxon>Staphylococcus</taxon>
    </lineage>
</organism>
<evidence type="ECO:0000256" key="11">
    <source>
        <dbReference type="RuleBase" id="RU000550"/>
    </source>
</evidence>
<evidence type="ECO:0000256" key="12">
    <source>
        <dbReference type="RuleBase" id="RU003567"/>
    </source>
</evidence>
<evidence type="ECO:0000256" key="5">
    <source>
        <dbReference type="ARBA" id="ARBA00022825"/>
    </source>
</evidence>